<dbReference type="InterPro" id="IPR037401">
    <property type="entry name" value="SnoaL-like"/>
</dbReference>
<organism evidence="2 3">
    <name type="scientific">Kitasatospora terrestris</name>
    <dbReference type="NCBI Taxonomy" id="258051"/>
    <lineage>
        <taxon>Bacteria</taxon>
        <taxon>Bacillati</taxon>
        <taxon>Actinomycetota</taxon>
        <taxon>Actinomycetes</taxon>
        <taxon>Kitasatosporales</taxon>
        <taxon>Streptomycetaceae</taxon>
        <taxon>Kitasatospora</taxon>
    </lineage>
</organism>
<gene>
    <name evidence="2" type="ORF">GCM10023235_15080</name>
</gene>
<sequence length="125" mass="13509">MNAIQSTDLRQLAERYIATWNETDPTARRKLVDELWAEDGRYTDPLAAVVGREAIDALLGAAQGQFPGLEFTLGPVDAHHDIARFTWNLGPAGAEPLVIGFDVLVADEDGRIASVHGFLDLVPGA</sequence>
<evidence type="ECO:0000313" key="3">
    <source>
        <dbReference type="Proteomes" id="UP001501752"/>
    </source>
</evidence>
<name>A0ABP9DEG6_9ACTN</name>
<dbReference type="Pfam" id="PF12680">
    <property type="entry name" value="SnoaL_2"/>
    <property type="match status" value="1"/>
</dbReference>
<dbReference type="RefSeq" id="WP_345695976.1">
    <property type="nucleotide sequence ID" value="NZ_BAABIS010000001.1"/>
</dbReference>
<dbReference type="InterPro" id="IPR032710">
    <property type="entry name" value="NTF2-like_dom_sf"/>
</dbReference>
<proteinExistence type="predicted"/>
<reference evidence="3" key="1">
    <citation type="journal article" date="2019" name="Int. J. Syst. Evol. Microbiol.">
        <title>The Global Catalogue of Microorganisms (GCM) 10K type strain sequencing project: providing services to taxonomists for standard genome sequencing and annotation.</title>
        <authorList>
            <consortium name="The Broad Institute Genomics Platform"/>
            <consortium name="The Broad Institute Genome Sequencing Center for Infectious Disease"/>
            <person name="Wu L."/>
            <person name="Ma J."/>
        </authorList>
    </citation>
    <scope>NUCLEOTIDE SEQUENCE [LARGE SCALE GENOMIC DNA]</scope>
    <source>
        <strain evidence="3">JCM 13006</strain>
    </source>
</reference>
<accession>A0ABP9DEG6</accession>
<protein>
    <submittedName>
        <fullName evidence="2">Nuclear transport factor 2 family protein</fullName>
    </submittedName>
</protein>
<comment type="caution">
    <text evidence="2">The sequence shown here is derived from an EMBL/GenBank/DDBJ whole genome shotgun (WGS) entry which is preliminary data.</text>
</comment>
<dbReference type="Gene3D" id="3.10.450.50">
    <property type="match status" value="1"/>
</dbReference>
<dbReference type="EMBL" id="BAABIS010000001">
    <property type="protein sequence ID" value="GAA4840516.1"/>
    <property type="molecule type" value="Genomic_DNA"/>
</dbReference>
<keyword evidence="3" id="KW-1185">Reference proteome</keyword>
<evidence type="ECO:0000313" key="2">
    <source>
        <dbReference type="EMBL" id="GAA4840516.1"/>
    </source>
</evidence>
<feature type="domain" description="SnoaL-like" evidence="1">
    <location>
        <begin position="13"/>
        <end position="114"/>
    </location>
</feature>
<dbReference type="Proteomes" id="UP001501752">
    <property type="component" value="Unassembled WGS sequence"/>
</dbReference>
<dbReference type="SUPFAM" id="SSF54427">
    <property type="entry name" value="NTF2-like"/>
    <property type="match status" value="1"/>
</dbReference>
<evidence type="ECO:0000259" key="1">
    <source>
        <dbReference type="Pfam" id="PF12680"/>
    </source>
</evidence>